<dbReference type="Proteomes" id="UP000663852">
    <property type="component" value="Unassembled WGS sequence"/>
</dbReference>
<accession>A0A815GDK2</accession>
<dbReference type="OrthoDB" id="415460at2759"/>
<evidence type="ECO:0000256" key="5">
    <source>
        <dbReference type="ARBA" id="ARBA00023065"/>
    </source>
</evidence>
<evidence type="ECO:0000313" key="10">
    <source>
        <dbReference type="EMBL" id="CAF1338118.1"/>
    </source>
</evidence>
<evidence type="ECO:0000256" key="6">
    <source>
        <dbReference type="ARBA" id="ARBA00023136"/>
    </source>
</evidence>
<organism evidence="10 11">
    <name type="scientific">Adineta ricciae</name>
    <name type="common">Rotifer</name>
    <dbReference type="NCBI Taxonomy" id="249248"/>
    <lineage>
        <taxon>Eukaryota</taxon>
        <taxon>Metazoa</taxon>
        <taxon>Spiralia</taxon>
        <taxon>Gnathifera</taxon>
        <taxon>Rotifera</taxon>
        <taxon>Eurotatoria</taxon>
        <taxon>Bdelloidea</taxon>
        <taxon>Adinetida</taxon>
        <taxon>Adinetidae</taxon>
        <taxon>Adineta</taxon>
    </lineage>
</organism>
<dbReference type="EMBL" id="CAJNOJ010000251">
    <property type="protein sequence ID" value="CAF1338118.1"/>
    <property type="molecule type" value="Genomic_DNA"/>
</dbReference>
<feature type="domain" description="Potassium channel" evidence="9">
    <location>
        <begin position="4"/>
        <end position="47"/>
    </location>
</feature>
<reference evidence="10" key="1">
    <citation type="submission" date="2021-02" db="EMBL/GenBank/DDBJ databases">
        <authorList>
            <person name="Nowell W R."/>
        </authorList>
    </citation>
    <scope>NUCLEOTIDE SEQUENCE</scope>
</reference>
<dbReference type="PANTHER" id="PTHR11537:SF113">
    <property type="entry name" value="POTASSIUM VOLTAGE-GATED CHANNEL PROTEIN SHAKER"/>
    <property type="match status" value="1"/>
</dbReference>
<name>A0A815GDK2_ADIRI</name>
<sequence length="99" mass="11370">MIKFVTLGEYGDMYPITPIGRILSCLCALFGAATMGMLISVLVDRYQRVYKRKKFLPQDEASFIETIEDQNHQTEDIILTRASLKHPQREKRTVSSTNM</sequence>
<keyword evidence="4 8" id="KW-1133">Transmembrane helix</keyword>
<evidence type="ECO:0000259" key="9">
    <source>
        <dbReference type="Pfam" id="PF07885"/>
    </source>
</evidence>
<keyword evidence="3 8" id="KW-0812">Transmembrane</keyword>
<evidence type="ECO:0000256" key="8">
    <source>
        <dbReference type="SAM" id="Phobius"/>
    </source>
</evidence>
<evidence type="ECO:0000256" key="4">
    <source>
        <dbReference type="ARBA" id="ARBA00022989"/>
    </source>
</evidence>
<dbReference type="PANTHER" id="PTHR11537">
    <property type="entry name" value="VOLTAGE-GATED POTASSIUM CHANNEL"/>
    <property type="match status" value="1"/>
</dbReference>
<feature type="transmembrane region" description="Helical" evidence="8">
    <location>
        <begin position="20"/>
        <end position="43"/>
    </location>
</feature>
<dbReference type="GO" id="GO:0005251">
    <property type="term" value="F:delayed rectifier potassium channel activity"/>
    <property type="evidence" value="ECO:0007669"/>
    <property type="project" value="TreeGrafter"/>
</dbReference>
<comment type="subcellular location">
    <subcellularLocation>
        <location evidence="1">Membrane</location>
        <topology evidence="1">Multi-pass membrane protein</topology>
    </subcellularLocation>
</comment>
<dbReference type="InterPro" id="IPR028325">
    <property type="entry name" value="VG_K_chnl"/>
</dbReference>
<evidence type="ECO:0000313" key="11">
    <source>
        <dbReference type="Proteomes" id="UP000663852"/>
    </source>
</evidence>
<dbReference type="SUPFAM" id="SSF81324">
    <property type="entry name" value="Voltage-gated potassium channels"/>
    <property type="match status" value="1"/>
</dbReference>
<keyword evidence="2" id="KW-0813">Transport</keyword>
<keyword evidence="5" id="KW-0406">Ion transport</keyword>
<evidence type="ECO:0000256" key="7">
    <source>
        <dbReference type="ARBA" id="ARBA00023303"/>
    </source>
</evidence>
<evidence type="ECO:0000256" key="1">
    <source>
        <dbReference type="ARBA" id="ARBA00004141"/>
    </source>
</evidence>
<protein>
    <recommendedName>
        <fullName evidence="9">Potassium channel domain-containing protein</fullName>
    </recommendedName>
</protein>
<keyword evidence="7" id="KW-0407">Ion channel</keyword>
<proteinExistence type="predicted"/>
<dbReference type="AlphaFoldDB" id="A0A815GDK2"/>
<dbReference type="GO" id="GO:0001508">
    <property type="term" value="P:action potential"/>
    <property type="evidence" value="ECO:0007669"/>
    <property type="project" value="TreeGrafter"/>
</dbReference>
<evidence type="ECO:0000256" key="2">
    <source>
        <dbReference type="ARBA" id="ARBA00022448"/>
    </source>
</evidence>
<comment type="caution">
    <text evidence="10">The sequence shown here is derived from an EMBL/GenBank/DDBJ whole genome shotgun (WGS) entry which is preliminary data.</text>
</comment>
<dbReference type="Gene3D" id="1.10.287.70">
    <property type="match status" value="1"/>
</dbReference>
<dbReference type="InterPro" id="IPR013099">
    <property type="entry name" value="K_chnl_dom"/>
</dbReference>
<dbReference type="GO" id="GO:0008076">
    <property type="term" value="C:voltage-gated potassium channel complex"/>
    <property type="evidence" value="ECO:0007669"/>
    <property type="project" value="InterPro"/>
</dbReference>
<evidence type="ECO:0000256" key="3">
    <source>
        <dbReference type="ARBA" id="ARBA00022692"/>
    </source>
</evidence>
<gene>
    <name evidence="10" type="ORF">EDS130_LOCUS32578</name>
</gene>
<keyword evidence="6 8" id="KW-0472">Membrane</keyword>
<dbReference type="Pfam" id="PF07885">
    <property type="entry name" value="Ion_trans_2"/>
    <property type="match status" value="1"/>
</dbReference>